<gene>
    <name evidence="2" type="ORF">JZ00_09600</name>
</gene>
<accession>A0A0B1Z2K4</accession>
<reference evidence="3" key="1">
    <citation type="submission" date="2015-03" db="EMBL/GenBank/DDBJ databases">
        <title>Pseudomonas frederiksbergensis hydrocarbon degrader.</title>
        <authorList>
            <person name="Brown L.M."/>
            <person name="Ruiz O.N."/>
            <person name="Mueller S."/>
            <person name="Gunasekera T.S."/>
        </authorList>
    </citation>
    <scope>NUCLEOTIDE SEQUENCE [LARGE SCALE GENOMIC DNA]</scope>
    <source>
        <strain evidence="3">SI8</strain>
    </source>
</reference>
<dbReference type="Proteomes" id="UP000030949">
    <property type="component" value="Unassembled WGS sequence"/>
</dbReference>
<keyword evidence="1" id="KW-0812">Transmembrane</keyword>
<organism evidence="2 3">
    <name type="scientific">Pseudomonas frederiksbergensis</name>
    <dbReference type="NCBI Taxonomy" id="104087"/>
    <lineage>
        <taxon>Bacteria</taxon>
        <taxon>Pseudomonadati</taxon>
        <taxon>Pseudomonadota</taxon>
        <taxon>Gammaproteobacteria</taxon>
        <taxon>Pseudomonadales</taxon>
        <taxon>Pseudomonadaceae</taxon>
        <taxon>Pseudomonas</taxon>
    </lineage>
</organism>
<feature type="transmembrane region" description="Helical" evidence="1">
    <location>
        <begin position="14"/>
        <end position="34"/>
    </location>
</feature>
<feature type="transmembrane region" description="Helical" evidence="1">
    <location>
        <begin position="40"/>
        <end position="59"/>
    </location>
</feature>
<dbReference type="EMBL" id="JQGJ01000004">
    <property type="protein sequence ID" value="KHK65289.1"/>
    <property type="molecule type" value="Genomic_DNA"/>
</dbReference>
<evidence type="ECO:0000313" key="2">
    <source>
        <dbReference type="EMBL" id="KHK65289.1"/>
    </source>
</evidence>
<sequence>METSIIASTSLPRLFLQLFWQLGILLVPAFFVTILPPPLALLAVVLLGLLMGLAARLGFLAMGRGVARLTVGAVFGLGFSVGRALPEWWGILVAIIGIVAGLACVSTWERRLGLAPVSSKGPSAWGGSETLLTPEGEPIRLFNHSEIAMGGPVYCDYLFPDGVLLQGLGSSAVFSSDGRYLAAPVPSRQEWGLVILDRQQRKVYRCAESEFWELDAFNPDELIGRYSPLVDNSARQARLEDLLQTAEVVDLIPVADLWLEPGWHPDNFQHTFERPSADGRQCLVGNIVLPATFRDLAQPLEPLHSPRYSISINGQLSGLLMAADAPLVWSSDHRALVCLAEEQANAAQGERYWSWRLDDGWRALPSPWIKSTAEPSFYWHQLLKLDAGQVHIESYLDYPRPGCGRYGYRLDSIHGDTETQTSHDARGRIEVGEFKLTRTAIVMPLDSQGRRGDSHIETQPLQGGVGGLLTWLGDNAEGLGGYRCQIGDWLLPGRWLLDHRVSDCGRYLALLPFAGSTTVATHAVIAHVQEQRLLEGPAMWVARILDFRDGRLSLAVVEGRLDNDLQSSPLQRFNVAAPEVGRDASFCGPDEQSRLFYNTVQLQPADSQLSIVPPWRLVDRPQAATADGDFIQPAPNDQDASWLFGSETEYADSWVRAGTPRLGGHLLTASGCALVDLAPSMIWSKDGRYLALTCMATDVTELCGRYRGWQLLLLDVQAHTLRIHPRWLGNRPEFEGFDEGKLRVRCFEHDWETEGDEDKGTAQSFLLEDLLQLPTEQLMGEDGLWLRPSQAHLAPAWRALALPAISYFERRSL</sequence>
<comment type="caution">
    <text evidence="2">The sequence shown here is derived from an EMBL/GenBank/DDBJ whole genome shotgun (WGS) entry which is preliminary data.</text>
</comment>
<feature type="transmembrane region" description="Helical" evidence="1">
    <location>
        <begin position="88"/>
        <end position="108"/>
    </location>
</feature>
<name>A0A0B1Z2K4_9PSED</name>
<evidence type="ECO:0000256" key="1">
    <source>
        <dbReference type="SAM" id="Phobius"/>
    </source>
</evidence>
<keyword evidence="1" id="KW-0472">Membrane</keyword>
<dbReference type="AlphaFoldDB" id="A0A0B1Z2K4"/>
<dbReference type="RefSeq" id="WP_039590883.1">
    <property type="nucleotide sequence ID" value="NZ_JQGJ02000003.1"/>
</dbReference>
<evidence type="ECO:0000313" key="3">
    <source>
        <dbReference type="Proteomes" id="UP000030949"/>
    </source>
</evidence>
<keyword evidence="1" id="KW-1133">Transmembrane helix</keyword>
<proteinExistence type="predicted"/>
<protein>
    <submittedName>
        <fullName evidence="2">Uncharacterized protein</fullName>
    </submittedName>
</protein>